<accession>A0A2Z6LIW6</accession>
<dbReference type="AlphaFoldDB" id="A0A2Z6LIW6"/>
<dbReference type="EMBL" id="DF973167">
    <property type="protein sequence ID" value="GAU17165.1"/>
    <property type="molecule type" value="Genomic_DNA"/>
</dbReference>
<name>A0A2Z6LIW6_TRISU</name>
<gene>
    <name evidence="1" type="ORF">TSUD_177950</name>
</gene>
<evidence type="ECO:0000313" key="1">
    <source>
        <dbReference type="EMBL" id="GAU17165.1"/>
    </source>
</evidence>
<organism evidence="1 2">
    <name type="scientific">Trifolium subterraneum</name>
    <name type="common">Subterranean clover</name>
    <dbReference type="NCBI Taxonomy" id="3900"/>
    <lineage>
        <taxon>Eukaryota</taxon>
        <taxon>Viridiplantae</taxon>
        <taxon>Streptophyta</taxon>
        <taxon>Embryophyta</taxon>
        <taxon>Tracheophyta</taxon>
        <taxon>Spermatophyta</taxon>
        <taxon>Magnoliopsida</taxon>
        <taxon>eudicotyledons</taxon>
        <taxon>Gunneridae</taxon>
        <taxon>Pentapetalae</taxon>
        <taxon>rosids</taxon>
        <taxon>fabids</taxon>
        <taxon>Fabales</taxon>
        <taxon>Fabaceae</taxon>
        <taxon>Papilionoideae</taxon>
        <taxon>50 kb inversion clade</taxon>
        <taxon>NPAAA clade</taxon>
        <taxon>Hologalegina</taxon>
        <taxon>IRL clade</taxon>
        <taxon>Trifolieae</taxon>
        <taxon>Trifolium</taxon>
    </lineage>
</organism>
<keyword evidence="2" id="KW-1185">Reference proteome</keyword>
<evidence type="ECO:0000313" key="2">
    <source>
        <dbReference type="Proteomes" id="UP000242715"/>
    </source>
</evidence>
<dbReference type="Proteomes" id="UP000242715">
    <property type="component" value="Unassembled WGS sequence"/>
</dbReference>
<sequence length="54" mass="5458">MGGGGVLDELCESTMGVTLVSDTGSLEELTSFAKREGGDMCVSGEVDCAMGLVL</sequence>
<reference evidence="2" key="1">
    <citation type="journal article" date="2017" name="Front. Plant Sci.">
        <title>Climate Clever Clovers: New Paradigm to Reduce the Environmental Footprint of Ruminants by Breeding Low Methanogenic Forages Utilizing Haplotype Variation.</title>
        <authorList>
            <person name="Kaur P."/>
            <person name="Appels R."/>
            <person name="Bayer P.E."/>
            <person name="Keeble-Gagnere G."/>
            <person name="Wang J."/>
            <person name="Hirakawa H."/>
            <person name="Shirasawa K."/>
            <person name="Vercoe P."/>
            <person name="Stefanova K."/>
            <person name="Durmic Z."/>
            <person name="Nichols P."/>
            <person name="Revell C."/>
            <person name="Isobe S.N."/>
            <person name="Edwards D."/>
            <person name="Erskine W."/>
        </authorList>
    </citation>
    <scope>NUCLEOTIDE SEQUENCE [LARGE SCALE GENOMIC DNA]</scope>
    <source>
        <strain evidence="2">cv. Daliak</strain>
    </source>
</reference>
<protein>
    <submittedName>
        <fullName evidence="1">Uncharacterized protein</fullName>
    </submittedName>
</protein>
<proteinExistence type="predicted"/>